<name>A0A455UR30_9GAMM</name>
<dbReference type="AlphaFoldDB" id="A0A455UR30"/>
<keyword evidence="1" id="KW-0472">Membrane</keyword>
<dbReference type="KEGG" id="hsr:HSBAA_66800"/>
<protein>
    <submittedName>
        <fullName evidence="2">Uncharacterized protein</fullName>
    </submittedName>
</protein>
<gene>
    <name evidence="2" type="ORF">HSBAA_66800</name>
</gene>
<accession>A0A455UR30</accession>
<evidence type="ECO:0000313" key="2">
    <source>
        <dbReference type="EMBL" id="BBI65374.1"/>
    </source>
</evidence>
<evidence type="ECO:0000313" key="3">
    <source>
        <dbReference type="Proteomes" id="UP000320231"/>
    </source>
</evidence>
<sequence>MPAVMERQLVRTERMITPDQARHLLETNPVWLVIERSSEEKPVLALKAVELARWLLEHDESLQGKEPPEDELIDLLEIPGQRLELAPIGLQATLSEAFLKLQDNALGRSTWYTVIALNSGVFQVLSLVALLSDITTTLILVVLILMAPIHMTLMHERRIHQFKERQCTYG</sequence>
<keyword evidence="1" id="KW-1133">Transmembrane helix</keyword>
<evidence type="ECO:0000256" key="1">
    <source>
        <dbReference type="SAM" id="Phobius"/>
    </source>
</evidence>
<dbReference type="EMBL" id="AP019514">
    <property type="protein sequence ID" value="BBI65374.1"/>
    <property type="molecule type" value="Genomic_DNA"/>
</dbReference>
<reference evidence="2 3" key="1">
    <citation type="journal article" date="2019" name="Microbiol. Resour. Announc.">
        <title>Complete Genome Sequence of Halomonas sulfidaeris Strain Esulfide1 Isolated from a Metal Sulfide Rock at a Depth of 2,200 Meters, Obtained Using Nanopore Sequencing.</title>
        <authorList>
            <person name="Saito M."/>
            <person name="Nishigata A."/>
            <person name="Galipon J."/>
            <person name="Arakawa K."/>
        </authorList>
    </citation>
    <scope>NUCLEOTIDE SEQUENCE [LARGE SCALE GENOMIC DNA]</scope>
    <source>
        <strain evidence="2 3">ATCC BAA-803</strain>
    </source>
</reference>
<proteinExistence type="predicted"/>
<feature type="transmembrane region" description="Helical" evidence="1">
    <location>
        <begin position="137"/>
        <end position="155"/>
    </location>
</feature>
<dbReference type="Proteomes" id="UP000320231">
    <property type="component" value="Chromosome"/>
</dbReference>
<organism evidence="2 3">
    <name type="scientific">Vreelandella sulfidaeris</name>
    <dbReference type="NCBI Taxonomy" id="115553"/>
    <lineage>
        <taxon>Bacteria</taxon>
        <taxon>Pseudomonadati</taxon>
        <taxon>Pseudomonadota</taxon>
        <taxon>Gammaproteobacteria</taxon>
        <taxon>Oceanospirillales</taxon>
        <taxon>Halomonadaceae</taxon>
        <taxon>Vreelandella</taxon>
    </lineage>
</organism>
<keyword evidence="1" id="KW-0812">Transmembrane</keyword>